<sequence length="247" mass="28727">MNKKISILLAVKNGEKFISDTINSILMQTYKNFELIVVVNCSSDNTLQIVKSFKDNRIKVLESNICQLNYNLNLALSHAEGDYIARIDADDIAEPRRLEIQMDIIKTGKYDVVGSNILYINEHNEVIREKIYPEKNEEIRKKIIYKSVIAHPTVLCKKDDLLKVGGYLGGRYAQDVDLWIRLMRDKNIKFYNIQQPLVRYRIHSNQSKGNNSAFADVAGYMFREAIYSKSIKYFIGSWIYFTKAFFR</sequence>
<dbReference type="OrthoDB" id="9786172at2"/>
<dbReference type="SUPFAM" id="SSF53448">
    <property type="entry name" value="Nucleotide-diphospho-sugar transferases"/>
    <property type="match status" value="1"/>
</dbReference>
<dbReference type="PANTHER" id="PTHR22916">
    <property type="entry name" value="GLYCOSYLTRANSFERASE"/>
    <property type="match status" value="1"/>
</dbReference>
<dbReference type="AlphaFoldDB" id="A0A1W1WUV3"/>
<evidence type="ECO:0000313" key="2">
    <source>
        <dbReference type="EMBL" id="SMC09503.1"/>
    </source>
</evidence>
<keyword evidence="2" id="KW-0808">Transferase</keyword>
<reference evidence="3" key="1">
    <citation type="submission" date="2017-04" db="EMBL/GenBank/DDBJ databases">
        <authorList>
            <person name="Varghese N."/>
            <person name="Submissions S."/>
        </authorList>
    </citation>
    <scope>NUCLEOTIDE SEQUENCE [LARGE SCALE GENOMIC DNA]</scope>
    <source>
        <strain evidence="3">DSM 16512</strain>
    </source>
</reference>
<dbReference type="InterPro" id="IPR001173">
    <property type="entry name" value="Glyco_trans_2-like"/>
</dbReference>
<dbReference type="GO" id="GO:0016758">
    <property type="term" value="F:hexosyltransferase activity"/>
    <property type="evidence" value="ECO:0007669"/>
    <property type="project" value="UniProtKB-ARBA"/>
</dbReference>
<feature type="domain" description="Glycosyltransferase 2-like" evidence="1">
    <location>
        <begin position="6"/>
        <end position="140"/>
    </location>
</feature>
<dbReference type="RefSeq" id="WP_084275729.1">
    <property type="nucleotide sequence ID" value="NZ_AP026671.1"/>
</dbReference>
<keyword evidence="3" id="KW-1185">Reference proteome</keyword>
<dbReference type="EMBL" id="FWWZ01000001">
    <property type="protein sequence ID" value="SMC09503.1"/>
    <property type="molecule type" value="Genomic_DNA"/>
</dbReference>
<dbReference type="Proteomes" id="UP000192602">
    <property type="component" value="Unassembled WGS sequence"/>
</dbReference>
<dbReference type="PANTHER" id="PTHR22916:SF3">
    <property type="entry name" value="UDP-GLCNAC:BETAGAL BETA-1,3-N-ACETYLGLUCOSAMINYLTRANSFERASE-LIKE PROTEIN 1"/>
    <property type="match status" value="1"/>
</dbReference>
<evidence type="ECO:0000259" key="1">
    <source>
        <dbReference type="Pfam" id="PF00535"/>
    </source>
</evidence>
<organism evidence="2 3">
    <name type="scientific">Nitratiruptor tergarcus DSM 16512</name>
    <dbReference type="NCBI Taxonomy" id="1069081"/>
    <lineage>
        <taxon>Bacteria</taxon>
        <taxon>Pseudomonadati</taxon>
        <taxon>Campylobacterota</taxon>
        <taxon>Epsilonproteobacteria</taxon>
        <taxon>Nautiliales</taxon>
        <taxon>Nitratiruptoraceae</taxon>
        <taxon>Nitratiruptor</taxon>
    </lineage>
</organism>
<dbReference type="STRING" id="1069081.SAMN05660197_1316"/>
<evidence type="ECO:0000313" key="3">
    <source>
        <dbReference type="Proteomes" id="UP000192602"/>
    </source>
</evidence>
<protein>
    <submittedName>
        <fullName evidence="2">Glycosyltransferase involved in cell wall bisynthesis</fullName>
    </submittedName>
</protein>
<gene>
    <name evidence="2" type="ORF">SAMN05660197_1316</name>
</gene>
<accession>A0A1W1WUV3</accession>
<name>A0A1W1WUV3_9BACT</name>
<proteinExistence type="predicted"/>
<dbReference type="Gene3D" id="3.90.550.10">
    <property type="entry name" value="Spore Coat Polysaccharide Biosynthesis Protein SpsA, Chain A"/>
    <property type="match status" value="1"/>
</dbReference>
<dbReference type="InterPro" id="IPR029044">
    <property type="entry name" value="Nucleotide-diphossugar_trans"/>
</dbReference>
<dbReference type="Pfam" id="PF00535">
    <property type="entry name" value="Glycos_transf_2"/>
    <property type="match status" value="1"/>
</dbReference>